<organism evidence="2 3">
    <name type="scientific">Piedraia hortae CBS 480.64</name>
    <dbReference type="NCBI Taxonomy" id="1314780"/>
    <lineage>
        <taxon>Eukaryota</taxon>
        <taxon>Fungi</taxon>
        <taxon>Dikarya</taxon>
        <taxon>Ascomycota</taxon>
        <taxon>Pezizomycotina</taxon>
        <taxon>Dothideomycetes</taxon>
        <taxon>Dothideomycetidae</taxon>
        <taxon>Capnodiales</taxon>
        <taxon>Piedraiaceae</taxon>
        <taxon>Piedraia</taxon>
    </lineage>
</organism>
<evidence type="ECO:0008006" key="4">
    <source>
        <dbReference type="Google" id="ProtNLM"/>
    </source>
</evidence>
<proteinExistence type="predicted"/>
<evidence type="ECO:0000313" key="2">
    <source>
        <dbReference type="EMBL" id="KAF2863009.1"/>
    </source>
</evidence>
<accession>A0A6A7C7G8</accession>
<feature type="region of interest" description="Disordered" evidence="1">
    <location>
        <begin position="283"/>
        <end position="304"/>
    </location>
</feature>
<dbReference type="GO" id="GO:0005783">
    <property type="term" value="C:endoplasmic reticulum"/>
    <property type="evidence" value="ECO:0007669"/>
    <property type="project" value="TreeGrafter"/>
</dbReference>
<dbReference type="GO" id="GO:0003729">
    <property type="term" value="F:mRNA binding"/>
    <property type="evidence" value="ECO:0007669"/>
    <property type="project" value="TreeGrafter"/>
</dbReference>
<feature type="region of interest" description="Disordered" evidence="1">
    <location>
        <begin position="1"/>
        <end position="107"/>
    </location>
</feature>
<evidence type="ECO:0000313" key="3">
    <source>
        <dbReference type="Proteomes" id="UP000799421"/>
    </source>
</evidence>
<dbReference type="GO" id="GO:0042175">
    <property type="term" value="C:nuclear outer membrane-endoplasmic reticulum membrane network"/>
    <property type="evidence" value="ECO:0007669"/>
    <property type="project" value="TreeGrafter"/>
</dbReference>
<feature type="compositionally biased region" description="Basic and acidic residues" evidence="1">
    <location>
        <begin position="506"/>
        <end position="526"/>
    </location>
</feature>
<evidence type="ECO:0000256" key="1">
    <source>
        <dbReference type="SAM" id="MobiDB-lite"/>
    </source>
</evidence>
<dbReference type="GO" id="GO:0008298">
    <property type="term" value="P:intracellular mRNA localization"/>
    <property type="evidence" value="ECO:0007669"/>
    <property type="project" value="TreeGrafter"/>
</dbReference>
<feature type="compositionally biased region" description="Low complexity" evidence="1">
    <location>
        <begin position="78"/>
        <end position="103"/>
    </location>
</feature>
<dbReference type="PANTHER" id="PTHR31027">
    <property type="entry name" value="NUCLEAR SEGREGATION PROTEIN BFR1"/>
    <property type="match status" value="1"/>
</dbReference>
<feature type="region of interest" description="Disordered" evidence="1">
    <location>
        <begin position="454"/>
        <end position="526"/>
    </location>
</feature>
<protein>
    <recommendedName>
        <fullName evidence="4">Nuclear segregation protein</fullName>
    </recommendedName>
</protein>
<dbReference type="GO" id="GO:1990904">
    <property type="term" value="C:ribonucleoprotein complex"/>
    <property type="evidence" value="ECO:0007669"/>
    <property type="project" value="TreeGrafter"/>
</dbReference>
<reference evidence="2" key="1">
    <citation type="journal article" date="2020" name="Stud. Mycol.">
        <title>101 Dothideomycetes genomes: a test case for predicting lifestyles and emergence of pathogens.</title>
        <authorList>
            <person name="Haridas S."/>
            <person name="Albert R."/>
            <person name="Binder M."/>
            <person name="Bloem J."/>
            <person name="Labutti K."/>
            <person name="Salamov A."/>
            <person name="Andreopoulos B."/>
            <person name="Baker S."/>
            <person name="Barry K."/>
            <person name="Bills G."/>
            <person name="Bluhm B."/>
            <person name="Cannon C."/>
            <person name="Castanera R."/>
            <person name="Culley D."/>
            <person name="Daum C."/>
            <person name="Ezra D."/>
            <person name="Gonzalez J."/>
            <person name="Henrissat B."/>
            <person name="Kuo A."/>
            <person name="Liang C."/>
            <person name="Lipzen A."/>
            <person name="Lutzoni F."/>
            <person name="Magnuson J."/>
            <person name="Mondo S."/>
            <person name="Nolan M."/>
            <person name="Ohm R."/>
            <person name="Pangilinan J."/>
            <person name="Park H.-J."/>
            <person name="Ramirez L."/>
            <person name="Alfaro M."/>
            <person name="Sun H."/>
            <person name="Tritt A."/>
            <person name="Yoshinaga Y."/>
            <person name="Zwiers L.-H."/>
            <person name="Turgeon B."/>
            <person name="Goodwin S."/>
            <person name="Spatafora J."/>
            <person name="Crous P."/>
            <person name="Grigoriev I."/>
        </authorList>
    </citation>
    <scope>NUCLEOTIDE SEQUENCE</scope>
    <source>
        <strain evidence="2">CBS 480.64</strain>
    </source>
</reference>
<feature type="region of interest" description="Disordered" evidence="1">
    <location>
        <begin position="327"/>
        <end position="412"/>
    </location>
</feature>
<dbReference type="OrthoDB" id="2195113at2759"/>
<feature type="compositionally biased region" description="Basic and acidic residues" evidence="1">
    <location>
        <begin position="454"/>
        <end position="480"/>
    </location>
</feature>
<dbReference type="Proteomes" id="UP000799421">
    <property type="component" value="Unassembled WGS sequence"/>
</dbReference>
<keyword evidence="3" id="KW-1185">Reference proteome</keyword>
<name>A0A6A7C7G8_9PEZI</name>
<dbReference type="AlphaFoldDB" id="A0A6A7C7G8"/>
<feature type="compositionally biased region" description="Basic and acidic residues" evidence="1">
    <location>
        <begin position="20"/>
        <end position="66"/>
    </location>
</feature>
<sequence>MAEATTPSAIKMATMGAGTEIRKEKAAPVKPERPDEAQYKAELAKAEKEQRSAEEHLESLKLKLDNAHPSNKDSPVGRRQQQLRAELLQIRSQQQSSKSSRGQVLEKIKRLDDRMKEQLAKQKADRTKLPFKTIEAIEAEVARLQKDVDSGKMRLVDEKKALSDISQLNRQKKNLAALDEAKEGTDAMKSEIVSLRQSLDDPESKTLSDRYLAITTELDKIKADQDVAFKNLTALREERSKAFDDVQQKKVAVKSIKDKYFQARRAAMEYEREARRIRDEKRRAENEAYHRNKRQEAARAKLEEASAPAYQDELRIANNLLARFDPSSATKQEGPAPTKFAAPAARTVDGSDIKGRALKKKGEDDENYFVGGGGKKGKKRGNHAAAEGKFTLDPGTIDSLNRLGVDPPMSSADVPELVKKIKEKISFWKDDQERKTQENISKAKAEIDRLEIADAGRKAKENARDTKINREASSSPREDSPAVQKLLTAKQPAAFNGTEEPSTTGAEEHETENTTAEAHKVETNAS</sequence>
<feature type="compositionally biased region" description="Basic and acidic residues" evidence="1">
    <location>
        <begin position="349"/>
        <end position="363"/>
    </location>
</feature>
<dbReference type="InterPro" id="IPR039604">
    <property type="entry name" value="Bfr1"/>
</dbReference>
<gene>
    <name evidence="2" type="ORF">K470DRAFT_274969</name>
</gene>
<dbReference type="PANTHER" id="PTHR31027:SF2">
    <property type="entry name" value="LEBERCILIN DOMAIN-CONTAINING PROTEIN"/>
    <property type="match status" value="1"/>
</dbReference>
<dbReference type="EMBL" id="MU005963">
    <property type="protein sequence ID" value="KAF2863009.1"/>
    <property type="molecule type" value="Genomic_DNA"/>
</dbReference>